<feature type="non-terminal residue" evidence="4">
    <location>
        <position position="603"/>
    </location>
</feature>
<dbReference type="EMBL" id="VYZJ01001519">
    <property type="protein sequence ID" value="NWR23941.1"/>
    <property type="molecule type" value="Genomic_DNA"/>
</dbReference>
<feature type="transmembrane region" description="Helical" evidence="1">
    <location>
        <begin position="203"/>
        <end position="224"/>
    </location>
</feature>
<dbReference type="PANTHER" id="PTHR10590:SF4">
    <property type="entry name" value="SOLUTE CARRIER FAMILY 28 MEMBER 3"/>
    <property type="match status" value="1"/>
</dbReference>
<feature type="transmembrane region" description="Helical" evidence="1">
    <location>
        <begin position="121"/>
        <end position="140"/>
    </location>
</feature>
<dbReference type="Proteomes" id="UP000580681">
    <property type="component" value="Unassembled WGS sequence"/>
</dbReference>
<proteinExistence type="predicted"/>
<feature type="transmembrane region" description="Helical" evidence="1">
    <location>
        <begin position="88"/>
        <end position="109"/>
    </location>
</feature>
<dbReference type="Pfam" id="PF07670">
    <property type="entry name" value="Gate"/>
    <property type="match status" value="1"/>
</dbReference>
<evidence type="ECO:0000313" key="4">
    <source>
        <dbReference type="EMBL" id="NWR23941.1"/>
    </source>
</evidence>
<accession>A0A7K4VNZ1</accession>
<feature type="transmembrane region" description="Helical" evidence="1">
    <location>
        <begin position="49"/>
        <end position="67"/>
    </location>
</feature>
<dbReference type="PANTHER" id="PTHR10590">
    <property type="entry name" value="SODIUM/NUCLEOSIDE COTRANSPORTER"/>
    <property type="match status" value="1"/>
</dbReference>
<feature type="non-terminal residue" evidence="4">
    <location>
        <position position="1"/>
    </location>
</feature>
<dbReference type="GO" id="GO:0015390">
    <property type="term" value="F:purine-specific nucleoside:sodium symporter activity"/>
    <property type="evidence" value="ECO:0007669"/>
    <property type="project" value="TreeGrafter"/>
</dbReference>
<feature type="transmembrane region" description="Helical" evidence="1">
    <location>
        <begin position="236"/>
        <end position="259"/>
    </location>
</feature>
<organism evidence="4 5">
    <name type="scientific">Emberiza fucata</name>
    <dbReference type="NCBI Taxonomy" id="337179"/>
    <lineage>
        <taxon>Eukaryota</taxon>
        <taxon>Metazoa</taxon>
        <taxon>Chordata</taxon>
        <taxon>Craniata</taxon>
        <taxon>Vertebrata</taxon>
        <taxon>Euteleostomi</taxon>
        <taxon>Archelosauria</taxon>
        <taxon>Archosauria</taxon>
        <taxon>Dinosauria</taxon>
        <taxon>Saurischia</taxon>
        <taxon>Theropoda</taxon>
        <taxon>Coelurosauria</taxon>
        <taxon>Aves</taxon>
        <taxon>Neognathae</taxon>
        <taxon>Neoaves</taxon>
        <taxon>Telluraves</taxon>
        <taxon>Australaves</taxon>
        <taxon>Passeriformes</taxon>
        <taxon>Passeroidea</taxon>
        <taxon>Fringillidae</taxon>
        <taxon>Emberizinae</taxon>
        <taxon>Emberizini</taxon>
        <taxon>Emberiza</taxon>
    </lineage>
</organism>
<feature type="domain" description="Nucleoside transporter/FeoB GTPase Gate" evidence="3">
    <location>
        <begin position="204"/>
        <end position="302"/>
    </location>
</feature>
<comment type="caution">
    <text evidence="4">The sequence shown here is derived from an EMBL/GenBank/DDBJ whole genome shotgun (WGS) entry which is preliminary data.</text>
</comment>
<name>A0A7K4VNZ1_9EMBE</name>
<evidence type="ECO:0000259" key="2">
    <source>
        <dbReference type="Pfam" id="PF07662"/>
    </source>
</evidence>
<keyword evidence="1" id="KW-0472">Membrane</keyword>
<feature type="domain" description="Concentrative nucleoside transporter C-terminal" evidence="2">
    <location>
        <begin position="307"/>
        <end position="529"/>
    </location>
</feature>
<dbReference type="InterPro" id="IPR011657">
    <property type="entry name" value="CNT_C_dom"/>
</dbReference>
<feature type="transmembrane region" description="Helical" evidence="1">
    <location>
        <begin position="365"/>
        <end position="387"/>
    </location>
</feature>
<feature type="transmembrane region" description="Helical" evidence="1">
    <location>
        <begin position="474"/>
        <end position="498"/>
    </location>
</feature>
<feature type="transmembrane region" description="Helical" evidence="1">
    <location>
        <begin position="21"/>
        <end position="43"/>
    </location>
</feature>
<evidence type="ECO:0000256" key="1">
    <source>
        <dbReference type="SAM" id="Phobius"/>
    </source>
</evidence>
<dbReference type="GO" id="GO:0015860">
    <property type="term" value="P:purine nucleoside transmembrane transport"/>
    <property type="evidence" value="ECO:0007669"/>
    <property type="project" value="TreeGrafter"/>
</dbReference>
<sequence length="603" mass="67235">LEKRYDEVCEFCKKHKNRIHYVVYGILITAYLAVVIAACTLNFQRALPLFVVTVLAIFFICWDFFIAKYEDRIAAFFSPGDQYLKKQWFWLKWVLRAALIIMIICWLIFDTTKRGSRQLISFGGLVMYVVLMLIFSKYPTQVSIYSMMHLLGFFYSVSKKLFPYFVFCMVLAIYFAFCPQTFLAYSDAGAKFVFGDKYTDHFFAFKVLPIVVFFSTVMSMLYHVGFMQWLVGKVGWIMHVFMGTTPVESLVAAGNIFVGQTESPLLVRPYLPYITKSELHAVMTAGFSTIAGSVLGAYISFGVSSSHLLTASVMSAPASLAVSKLFWPETEKPLVTLRSGIQMAKSESRNLLEAASHGASTSIGLVANIAVNVISFLALLSFLDSALSWMGNLFDYPQLTFENICAYVFMPFSFMMGVDWEDSFIVGGLLGYKTFFNEFLAYERLSKLIQNREKGGSMYINGVKQYMTVRSEVIATYALCGFANFGSLGLVIGGLTSIAPSKKKEIADGAFRAMIAGTVACFMTACVAGMLTVPSLEVPCHILLGNASNFTDFPANSTELVECCQQLFTSANHSEEIFPGGNYSLNSWKVCCQILGQPVFHCT</sequence>
<dbReference type="InterPro" id="IPR008276">
    <property type="entry name" value="C_nuclsd_transpt"/>
</dbReference>
<dbReference type="GO" id="GO:0015389">
    <property type="term" value="F:pyrimidine- and adenosine-specific:sodium symporter activity"/>
    <property type="evidence" value="ECO:0007669"/>
    <property type="project" value="TreeGrafter"/>
</dbReference>
<gene>
    <name evidence="4" type="primary">Slc28a3</name>
    <name evidence="4" type="ORF">EMBFUC_R12861</name>
</gene>
<dbReference type="Pfam" id="PF07662">
    <property type="entry name" value="Nucleos_tra2_C"/>
    <property type="match status" value="1"/>
</dbReference>
<dbReference type="GO" id="GO:0005886">
    <property type="term" value="C:plasma membrane"/>
    <property type="evidence" value="ECO:0007669"/>
    <property type="project" value="TreeGrafter"/>
</dbReference>
<evidence type="ECO:0000259" key="3">
    <source>
        <dbReference type="Pfam" id="PF07670"/>
    </source>
</evidence>
<feature type="transmembrane region" description="Helical" evidence="1">
    <location>
        <begin position="510"/>
        <end position="531"/>
    </location>
</feature>
<keyword evidence="1" id="KW-0812">Transmembrane</keyword>
<feature type="transmembrane region" description="Helical" evidence="1">
    <location>
        <begin position="279"/>
        <end position="301"/>
    </location>
</feature>
<dbReference type="AlphaFoldDB" id="A0A7K4VNZ1"/>
<keyword evidence="5" id="KW-1185">Reference proteome</keyword>
<reference evidence="4 5" key="1">
    <citation type="submission" date="2019-09" db="EMBL/GenBank/DDBJ databases">
        <title>Bird 10,000 Genomes (B10K) Project - Family phase.</title>
        <authorList>
            <person name="Zhang G."/>
        </authorList>
    </citation>
    <scope>NUCLEOTIDE SEQUENCE [LARGE SCALE GENOMIC DNA]</scope>
    <source>
        <strain evidence="4">B10K-DU-015-11</strain>
        <tissue evidence="4">Mixed tissue sample</tissue>
    </source>
</reference>
<feature type="transmembrane region" description="Helical" evidence="1">
    <location>
        <begin position="161"/>
        <end position="183"/>
    </location>
</feature>
<keyword evidence="1" id="KW-1133">Transmembrane helix</keyword>
<protein>
    <submittedName>
        <fullName evidence="4">S28A3 protein</fullName>
    </submittedName>
</protein>
<dbReference type="GO" id="GO:0015864">
    <property type="term" value="P:pyrimidine nucleoside transport"/>
    <property type="evidence" value="ECO:0007669"/>
    <property type="project" value="TreeGrafter"/>
</dbReference>
<evidence type="ECO:0000313" key="5">
    <source>
        <dbReference type="Proteomes" id="UP000580681"/>
    </source>
</evidence>
<dbReference type="InterPro" id="IPR011642">
    <property type="entry name" value="Gate_dom"/>
</dbReference>